<sequence>MLTRSRGANCELLFFSDIEKHIREQKKIKKMSNDVVVNEQEPDQQIVDQVTRTRKALYDYVTPPVDEHDSVIPPEVNMNQFEIKPAIIHMVSNDRFGGAPTEDPNNHITKFLRACNTFKINGVPSDAVRLRLFPFSLRDRAQSWLDSFPDNHFSTWDQLHGEFLKRFFPPSKTAKIRRMIQNFKQNPNEPLYEAWERFKDLQRQCPHHNIQNWHLMTAFYEGLSENSRILVDASANGSFMCLELEEAEELMERISSNGSTWYSERSSAPPKIGGMYEV</sequence>
<feature type="domain" description="Retrotransposon gag" evidence="1">
    <location>
        <begin position="131"/>
        <end position="224"/>
    </location>
</feature>
<feature type="non-terminal residue" evidence="2">
    <location>
        <position position="278"/>
    </location>
</feature>
<accession>A0AAV0FGF5</accession>
<evidence type="ECO:0000259" key="1">
    <source>
        <dbReference type="Pfam" id="PF03732"/>
    </source>
</evidence>
<dbReference type="EMBL" id="CAMAPF010000984">
    <property type="protein sequence ID" value="CAH9134725.1"/>
    <property type="molecule type" value="Genomic_DNA"/>
</dbReference>
<organism evidence="2 3">
    <name type="scientific">Cuscuta epithymum</name>
    <dbReference type="NCBI Taxonomy" id="186058"/>
    <lineage>
        <taxon>Eukaryota</taxon>
        <taxon>Viridiplantae</taxon>
        <taxon>Streptophyta</taxon>
        <taxon>Embryophyta</taxon>
        <taxon>Tracheophyta</taxon>
        <taxon>Spermatophyta</taxon>
        <taxon>Magnoliopsida</taxon>
        <taxon>eudicotyledons</taxon>
        <taxon>Gunneridae</taxon>
        <taxon>Pentapetalae</taxon>
        <taxon>asterids</taxon>
        <taxon>lamiids</taxon>
        <taxon>Solanales</taxon>
        <taxon>Convolvulaceae</taxon>
        <taxon>Cuscuteae</taxon>
        <taxon>Cuscuta</taxon>
        <taxon>Cuscuta subgen. Cuscuta</taxon>
    </lineage>
</organism>
<evidence type="ECO:0000313" key="2">
    <source>
        <dbReference type="EMBL" id="CAH9134725.1"/>
    </source>
</evidence>
<protein>
    <recommendedName>
        <fullName evidence="1">Retrotransposon gag domain-containing protein</fullName>
    </recommendedName>
</protein>
<dbReference type="SUPFAM" id="SSF140566">
    <property type="entry name" value="FlgN-like"/>
    <property type="match status" value="1"/>
</dbReference>
<dbReference type="InterPro" id="IPR005162">
    <property type="entry name" value="Retrotrans_gag_dom"/>
</dbReference>
<proteinExistence type="predicted"/>
<comment type="caution">
    <text evidence="2">The sequence shown here is derived from an EMBL/GenBank/DDBJ whole genome shotgun (WGS) entry which is preliminary data.</text>
</comment>
<dbReference type="Proteomes" id="UP001152523">
    <property type="component" value="Unassembled WGS sequence"/>
</dbReference>
<evidence type="ECO:0000313" key="3">
    <source>
        <dbReference type="Proteomes" id="UP001152523"/>
    </source>
</evidence>
<name>A0AAV0FGF5_9ASTE</name>
<reference evidence="2" key="1">
    <citation type="submission" date="2022-07" db="EMBL/GenBank/DDBJ databases">
        <authorList>
            <person name="Macas J."/>
            <person name="Novak P."/>
            <person name="Neumann P."/>
        </authorList>
    </citation>
    <scope>NUCLEOTIDE SEQUENCE</scope>
</reference>
<dbReference type="PANTHER" id="PTHR33223:SF11">
    <property type="entry name" value="ELEMENT PROTEIN, PUTATIVE-RELATED"/>
    <property type="match status" value="1"/>
</dbReference>
<gene>
    <name evidence="2" type="ORF">CEPIT_LOCUS33959</name>
</gene>
<keyword evidence="3" id="KW-1185">Reference proteome</keyword>
<dbReference type="PANTHER" id="PTHR33223">
    <property type="entry name" value="CCHC-TYPE DOMAIN-CONTAINING PROTEIN"/>
    <property type="match status" value="1"/>
</dbReference>
<dbReference type="Pfam" id="PF03732">
    <property type="entry name" value="Retrotrans_gag"/>
    <property type="match status" value="1"/>
</dbReference>
<dbReference type="AlphaFoldDB" id="A0AAV0FGF5"/>
<dbReference type="InterPro" id="IPR036679">
    <property type="entry name" value="FlgN-like_sf"/>
</dbReference>